<feature type="region of interest" description="Disordered" evidence="7">
    <location>
        <begin position="1"/>
        <end position="28"/>
    </location>
</feature>
<keyword evidence="4" id="KW-0238">DNA-binding</keyword>
<feature type="compositionally biased region" description="Basic residues" evidence="7">
    <location>
        <begin position="10"/>
        <end position="26"/>
    </location>
</feature>
<evidence type="ECO:0000256" key="4">
    <source>
        <dbReference type="ARBA" id="ARBA00023125"/>
    </source>
</evidence>
<dbReference type="SUPFAM" id="SSF46785">
    <property type="entry name" value="Winged helix' DNA-binding domain"/>
    <property type="match status" value="1"/>
</dbReference>
<dbReference type="InterPro" id="IPR001034">
    <property type="entry name" value="DeoR_HTH"/>
</dbReference>
<dbReference type="InterPro" id="IPR014036">
    <property type="entry name" value="DeoR-like_C"/>
</dbReference>
<keyword evidence="3" id="KW-0805">Transcription regulation</keyword>
<dbReference type="Gene3D" id="1.10.10.10">
    <property type="entry name" value="Winged helix-like DNA-binding domain superfamily/Winged helix DNA-binding domain"/>
    <property type="match status" value="1"/>
</dbReference>
<dbReference type="PROSITE" id="PS00894">
    <property type="entry name" value="HTH_DEOR_1"/>
    <property type="match status" value="1"/>
</dbReference>
<evidence type="ECO:0000256" key="6">
    <source>
        <dbReference type="ARBA" id="ARBA00024937"/>
    </source>
</evidence>
<protein>
    <recommendedName>
        <fullName evidence="1">Lactose phosphotransferase system repressor</fullName>
    </recommendedName>
</protein>
<dbReference type="Pfam" id="PF08220">
    <property type="entry name" value="HTH_DeoR"/>
    <property type="match status" value="1"/>
</dbReference>
<dbReference type="SUPFAM" id="SSF100950">
    <property type="entry name" value="NagB/RpiA/CoA transferase-like"/>
    <property type="match status" value="1"/>
</dbReference>
<keyword evidence="5" id="KW-0804">Transcription</keyword>
<name>A0A438AWW1_9NOCA</name>
<dbReference type="RefSeq" id="WP_127946786.1">
    <property type="nucleotide sequence ID" value="NZ_RKLN01000003.1"/>
</dbReference>
<dbReference type="InterPro" id="IPR036388">
    <property type="entry name" value="WH-like_DNA-bd_sf"/>
</dbReference>
<comment type="function">
    <text evidence="6">Repressor of the lactose catabolism operon. Galactose-6-phosphate is the inducer.</text>
</comment>
<dbReference type="SMART" id="SM00420">
    <property type="entry name" value="HTH_DEOR"/>
    <property type="match status" value="1"/>
</dbReference>
<dbReference type="PANTHER" id="PTHR30363:SF4">
    <property type="entry name" value="GLYCEROL-3-PHOSPHATE REGULON REPRESSOR"/>
    <property type="match status" value="1"/>
</dbReference>
<dbReference type="PROSITE" id="PS51000">
    <property type="entry name" value="HTH_DEOR_2"/>
    <property type="match status" value="1"/>
</dbReference>
<dbReference type="Proteomes" id="UP000284333">
    <property type="component" value="Unassembled WGS sequence"/>
</dbReference>
<dbReference type="Gene3D" id="3.40.50.1360">
    <property type="match status" value="1"/>
</dbReference>
<evidence type="ECO:0000313" key="10">
    <source>
        <dbReference type="Proteomes" id="UP000284333"/>
    </source>
</evidence>
<keyword evidence="10" id="KW-1185">Reference proteome</keyword>
<keyword evidence="2" id="KW-0678">Repressor</keyword>
<dbReference type="InterPro" id="IPR037171">
    <property type="entry name" value="NagB/RpiA_transferase-like"/>
</dbReference>
<dbReference type="InterPro" id="IPR036390">
    <property type="entry name" value="WH_DNA-bd_sf"/>
</dbReference>
<evidence type="ECO:0000256" key="3">
    <source>
        <dbReference type="ARBA" id="ARBA00023015"/>
    </source>
</evidence>
<dbReference type="GO" id="GO:0003677">
    <property type="term" value="F:DNA binding"/>
    <property type="evidence" value="ECO:0007669"/>
    <property type="project" value="UniProtKB-KW"/>
</dbReference>
<dbReference type="InterPro" id="IPR018356">
    <property type="entry name" value="Tscrpt_reg_HTH_DeoR_CS"/>
</dbReference>
<evidence type="ECO:0000256" key="7">
    <source>
        <dbReference type="SAM" id="MobiDB-lite"/>
    </source>
</evidence>
<evidence type="ECO:0000256" key="2">
    <source>
        <dbReference type="ARBA" id="ARBA00022491"/>
    </source>
</evidence>
<evidence type="ECO:0000313" key="9">
    <source>
        <dbReference type="EMBL" id="RVW03200.1"/>
    </source>
</evidence>
<dbReference type="OrthoDB" id="7688673at2"/>
<dbReference type="AlphaFoldDB" id="A0A438AWW1"/>
<evidence type="ECO:0000256" key="5">
    <source>
        <dbReference type="ARBA" id="ARBA00023163"/>
    </source>
</evidence>
<dbReference type="GO" id="GO:0003700">
    <property type="term" value="F:DNA-binding transcription factor activity"/>
    <property type="evidence" value="ECO:0007669"/>
    <property type="project" value="InterPro"/>
</dbReference>
<organism evidence="9 10">
    <name type="scientific">Rhodococcus spongiicola</name>
    <dbReference type="NCBI Taxonomy" id="2487352"/>
    <lineage>
        <taxon>Bacteria</taxon>
        <taxon>Bacillati</taxon>
        <taxon>Actinomycetota</taxon>
        <taxon>Actinomycetes</taxon>
        <taxon>Mycobacteriales</taxon>
        <taxon>Nocardiaceae</taxon>
        <taxon>Rhodococcus</taxon>
    </lineage>
</organism>
<gene>
    <name evidence="9" type="ORF">EF834_08460</name>
</gene>
<proteinExistence type="predicted"/>
<dbReference type="PRINTS" id="PR00037">
    <property type="entry name" value="HTHLACR"/>
</dbReference>
<feature type="domain" description="HTH deoR-type" evidence="8">
    <location>
        <begin position="38"/>
        <end position="93"/>
    </location>
</feature>
<accession>A0A438AWW1</accession>
<evidence type="ECO:0000259" key="8">
    <source>
        <dbReference type="PROSITE" id="PS51000"/>
    </source>
</evidence>
<dbReference type="InterPro" id="IPR050313">
    <property type="entry name" value="Carb_Metab_HTH_regulators"/>
</dbReference>
<evidence type="ECO:0000256" key="1">
    <source>
        <dbReference type="ARBA" id="ARBA00021390"/>
    </source>
</evidence>
<comment type="caution">
    <text evidence="9">The sequence shown here is derived from an EMBL/GenBank/DDBJ whole genome shotgun (WGS) entry which is preliminary data.</text>
</comment>
<dbReference type="EMBL" id="RKLN01000003">
    <property type="protein sequence ID" value="RVW03200.1"/>
    <property type="molecule type" value="Genomic_DNA"/>
</dbReference>
<sequence length="296" mass="31783">MGSPDGRRGGGPRHRVRARLHPRTSARTRDAIEKPEFADERRQRIVDIVQARGRVRVRDLAALLRVTEPTVRKDITDLAAARLLKRVHGAAVAITPSNEVDISERVGTNAAAKAAIARACLEEIVDGDAVFFDSGTTVSALARLLGSPGPERFDGVRVPRNVNVLTNSIDVARLLANSPTRHTVVGGQYRSAGGSFVGPLAISALQQFTLNTAFIGVSGLNEVGLTVADLSEAQVKRTAMEQARRVIVPMDSSKMGVSDFAIVCELGNVDVLITDQDDPELERLCTDHDVTVVVAK</sequence>
<reference evidence="9 10" key="1">
    <citation type="submission" date="2018-11" db="EMBL/GenBank/DDBJ databases">
        <title>Rhodococcus spongicola sp. nov. and Rhodococcus xishaensis sp. nov. from marine sponges.</title>
        <authorList>
            <person name="Li L."/>
            <person name="Lin H.W."/>
        </authorList>
    </citation>
    <scope>NUCLEOTIDE SEQUENCE [LARGE SCALE GENOMIC DNA]</scope>
    <source>
        <strain evidence="9 10">LHW50502</strain>
    </source>
</reference>
<dbReference type="Pfam" id="PF00455">
    <property type="entry name" value="DeoRC"/>
    <property type="match status" value="1"/>
</dbReference>
<dbReference type="PANTHER" id="PTHR30363">
    <property type="entry name" value="HTH-TYPE TRANSCRIPTIONAL REGULATOR SRLR-RELATED"/>
    <property type="match status" value="1"/>
</dbReference>
<dbReference type="SMART" id="SM01134">
    <property type="entry name" value="DeoRC"/>
    <property type="match status" value="1"/>
</dbReference>